<proteinExistence type="predicted"/>
<name>A0AAN6HB34_9PEZI</name>
<gene>
    <name evidence="1" type="ORF">LTR91_018714</name>
</gene>
<keyword evidence="2" id="KW-1185">Reference proteome</keyword>
<evidence type="ECO:0000313" key="1">
    <source>
        <dbReference type="EMBL" id="KAK0963999.1"/>
    </source>
</evidence>
<organism evidence="1 2">
    <name type="scientific">Friedmanniomyces endolithicus</name>
    <dbReference type="NCBI Taxonomy" id="329885"/>
    <lineage>
        <taxon>Eukaryota</taxon>
        <taxon>Fungi</taxon>
        <taxon>Dikarya</taxon>
        <taxon>Ascomycota</taxon>
        <taxon>Pezizomycotina</taxon>
        <taxon>Dothideomycetes</taxon>
        <taxon>Dothideomycetidae</taxon>
        <taxon>Mycosphaerellales</taxon>
        <taxon>Teratosphaeriaceae</taxon>
        <taxon>Friedmanniomyces</taxon>
    </lineage>
</organism>
<comment type="caution">
    <text evidence="1">The sequence shown here is derived from an EMBL/GenBank/DDBJ whole genome shotgun (WGS) entry which is preliminary data.</text>
</comment>
<protein>
    <submittedName>
        <fullName evidence="1">Uncharacterized protein</fullName>
    </submittedName>
</protein>
<dbReference type="EMBL" id="JAUJLE010000267">
    <property type="protein sequence ID" value="KAK0963999.1"/>
    <property type="molecule type" value="Genomic_DNA"/>
</dbReference>
<evidence type="ECO:0000313" key="2">
    <source>
        <dbReference type="Proteomes" id="UP001175353"/>
    </source>
</evidence>
<dbReference type="AlphaFoldDB" id="A0AAN6HB34"/>
<dbReference type="Proteomes" id="UP001175353">
    <property type="component" value="Unassembled WGS sequence"/>
</dbReference>
<accession>A0AAN6HB34</accession>
<reference evidence="1" key="1">
    <citation type="submission" date="2023-06" db="EMBL/GenBank/DDBJ databases">
        <title>Black Yeasts Isolated from many extreme environments.</title>
        <authorList>
            <person name="Coleine C."/>
            <person name="Stajich J.E."/>
            <person name="Selbmann L."/>
        </authorList>
    </citation>
    <scope>NUCLEOTIDE SEQUENCE</scope>
    <source>
        <strain evidence="1">CCFEE 5200</strain>
    </source>
</reference>
<sequence>MANSLYDRSLWEQQNRHAVHRFLGGDQCRRVALSEILDDPRHRRWCMDSDTACDICRAAHEEPIAPLQPREAAKGTLHTGLDIIQQQHIRAQDELYHYQHDLAAVAGTCIRCRAEGRARDHGFTSCSRRMDVIQQRTSSISRWRGAKHARKGWLAPYAACFWCLNPQTVCRRAETWLEASQGKMDVDGRRWLLQHFHREFDNMDAYFDWIGEGTQFGGGRAAQGVRIAAHRLREYSSEWLF</sequence>